<feature type="transmembrane region" description="Helical" evidence="1">
    <location>
        <begin position="88"/>
        <end position="108"/>
    </location>
</feature>
<feature type="transmembrane region" description="Helical" evidence="1">
    <location>
        <begin position="312"/>
        <end position="332"/>
    </location>
</feature>
<dbReference type="Proteomes" id="UP001202827">
    <property type="component" value="Unassembled WGS sequence"/>
</dbReference>
<proteinExistence type="predicted"/>
<keyword evidence="1" id="KW-0812">Transmembrane</keyword>
<evidence type="ECO:0000256" key="1">
    <source>
        <dbReference type="SAM" id="Phobius"/>
    </source>
</evidence>
<feature type="transmembrane region" description="Helical" evidence="1">
    <location>
        <begin position="213"/>
        <end position="234"/>
    </location>
</feature>
<dbReference type="PANTHER" id="PTHR23028:SF53">
    <property type="entry name" value="ACYL_TRANSF_3 DOMAIN-CONTAINING PROTEIN"/>
    <property type="match status" value="1"/>
</dbReference>
<feature type="transmembrane region" description="Helical" evidence="1">
    <location>
        <begin position="50"/>
        <end position="68"/>
    </location>
</feature>
<keyword evidence="1" id="KW-1133">Transmembrane helix</keyword>
<comment type="caution">
    <text evidence="3">The sequence shown here is derived from an EMBL/GenBank/DDBJ whole genome shotgun (WGS) entry which is preliminary data.</text>
</comment>
<keyword evidence="4" id="KW-1185">Reference proteome</keyword>
<feature type="transmembrane region" description="Helical" evidence="1">
    <location>
        <begin position="12"/>
        <end position="30"/>
    </location>
</feature>
<feature type="transmembrane region" description="Helical" evidence="1">
    <location>
        <begin position="278"/>
        <end position="300"/>
    </location>
</feature>
<keyword evidence="3" id="KW-0808">Transferase</keyword>
<dbReference type="Pfam" id="PF01757">
    <property type="entry name" value="Acyl_transf_3"/>
    <property type="match status" value="1"/>
</dbReference>
<protein>
    <submittedName>
        <fullName evidence="3">Acyltransferase</fullName>
    </submittedName>
</protein>
<keyword evidence="3" id="KW-0012">Acyltransferase</keyword>
<dbReference type="PANTHER" id="PTHR23028">
    <property type="entry name" value="ACETYLTRANSFERASE"/>
    <property type="match status" value="1"/>
</dbReference>
<dbReference type="InterPro" id="IPR002656">
    <property type="entry name" value="Acyl_transf_3_dom"/>
</dbReference>
<name>A0ABT0IU71_9HYPH</name>
<reference evidence="3 4" key="1">
    <citation type="submission" date="2022-04" db="EMBL/GenBank/DDBJ databases">
        <title>Rhizobium coralii sp. nov., isolated from coral Turbinaria peltata.</title>
        <authorList>
            <person name="Sun H."/>
        </authorList>
    </citation>
    <scope>NUCLEOTIDE SEQUENCE [LARGE SCALE GENOMIC DNA]</scope>
    <source>
        <strain evidence="3 4">NTR19</strain>
    </source>
</reference>
<feature type="domain" description="Acyltransferase 3" evidence="2">
    <location>
        <begin position="11"/>
        <end position="330"/>
    </location>
</feature>
<gene>
    <name evidence="3" type="ORF">M0654_15690</name>
</gene>
<keyword evidence="1" id="KW-0472">Membrane</keyword>
<accession>A0ABT0IU71</accession>
<feature type="transmembrane region" description="Helical" evidence="1">
    <location>
        <begin position="137"/>
        <end position="157"/>
    </location>
</feature>
<sequence>MTNTKPPRLLNLDLLRLASALMVLLFHYGFRMERSGEGGGIGFPEFAPLAQWFDAGLLIFFAISGYVITMSAEGRSAFNFAVGRFARLWPTFVVCATITAVILSVMPVPGLEPPTIRQWLAHAVIISRGLGQPFLDGAYWTIAYEIIFYGWIFLLLASGLLRRHWRQVVLAWLLVSATNELFLGSGAIQKLLITEYSGYFAFGLVLYKTQRDWSARNLVLLFAAACWATMAPFLTEPDFIEMYGLHRSIEGLSLLGPLSLGLVAVCATMPSVPMRPALAIALGGLTYPLYLLHQNIGYAVFARFGTVENRWLLALALLAALLAVSFALARWLEPWARRSILNVAAQLKPGMARFRQQRA</sequence>
<organism evidence="3 4">
    <name type="scientific">Neorhizobium turbinariae</name>
    <dbReference type="NCBI Taxonomy" id="2937795"/>
    <lineage>
        <taxon>Bacteria</taxon>
        <taxon>Pseudomonadati</taxon>
        <taxon>Pseudomonadota</taxon>
        <taxon>Alphaproteobacteria</taxon>
        <taxon>Hyphomicrobiales</taxon>
        <taxon>Rhizobiaceae</taxon>
        <taxon>Rhizobium/Agrobacterium group</taxon>
        <taxon>Neorhizobium</taxon>
    </lineage>
</organism>
<dbReference type="RefSeq" id="WP_248683921.1">
    <property type="nucleotide sequence ID" value="NZ_JALPRY010000017.1"/>
</dbReference>
<feature type="transmembrane region" description="Helical" evidence="1">
    <location>
        <begin position="254"/>
        <end position="272"/>
    </location>
</feature>
<dbReference type="InterPro" id="IPR050879">
    <property type="entry name" value="Acyltransferase_3"/>
</dbReference>
<evidence type="ECO:0000313" key="3">
    <source>
        <dbReference type="EMBL" id="MCK8781425.1"/>
    </source>
</evidence>
<dbReference type="EMBL" id="JALPRY010000017">
    <property type="protein sequence ID" value="MCK8781425.1"/>
    <property type="molecule type" value="Genomic_DNA"/>
</dbReference>
<evidence type="ECO:0000259" key="2">
    <source>
        <dbReference type="Pfam" id="PF01757"/>
    </source>
</evidence>
<dbReference type="GO" id="GO:0016746">
    <property type="term" value="F:acyltransferase activity"/>
    <property type="evidence" value="ECO:0007669"/>
    <property type="project" value="UniProtKB-KW"/>
</dbReference>
<evidence type="ECO:0000313" key="4">
    <source>
        <dbReference type="Proteomes" id="UP001202827"/>
    </source>
</evidence>